<evidence type="ECO:0000256" key="2">
    <source>
        <dbReference type="ARBA" id="ARBA00023015"/>
    </source>
</evidence>
<comment type="similarity">
    <text evidence="1">Belongs to the LysR transcriptional regulatory family.</text>
</comment>
<dbReference type="InterPro" id="IPR005119">
    <property type="entry name" value="LysR_subst-bd"/>
</dbReference>
<dbReference type="SUPFAM" id="SSF46785">
    <property type="entry name" value="Winged helix' DNA-binding domain"/>
    <property type="match status" value="1"/>
</dbReference>
<keyword evidence="7" id="KW-1185">Reference proteome</keyword>
<evidence type="ECO:0000313" key="6">
    <source>
        <dbReference type="EMBL" id="MDI2091455.1"/>
    </source>
</evidence>
<dbReference type="Gene3D" id="3.40.190.290">
    <property type="match status" value="1"/>
</dbReference>
<keyword evidence="2" id="KW-0805">Transcription regulation</keyword>
<name>A0ABT6Q2Y5_9PROT</name>
<dbReference type="SUPFAM" id="SSF53850">
    <property type="entry name" value="Periplasmic binding protein-like II"/>
    <property type="match status" value="1"/>
</dbReference>
<dbReference type="InterPro" id="IPR000847">
    <property type="entry name" value="LysR_HTH_N"/>
</dbReference>
<dbReference type="CDD" id="cd08422">
    <property type="entry name" value="PBP2_CrgA_like"/>
    <property type="match status" value="1"/>
</dbReference>
<dbReference type="PANTHER" id="PTHR30537:SF5">
    <property type="entry name" value="HTH-TYPE TRANSCRIPTIONAL ACTIVATOR TTDR-RELATED"/>
    <property type="match status" value="1"/>
</dbReference>
<sequence length="302" mass="33982">MLDRITSMQVFVKVVNTGSFSAASRALGLSPTMVTKHMNALEHRLNCTLFHRSTRKLSLTEAGSIFYQGCEKILSEVDLIEQTVTAQHVKPRGNLKINAPISLTLRHLSPLLMKFSEQYPDISIELGLTDRIIDLVEEGWDLSLRIGKMISSSLKARKLTDIEFILCASPTYLDNHGKPKSIDDLGQHTCLRYNLGTFMPTSHWRFGKKGEYSIRVQGPLIANNGEVLRDAAIHHQGIAYLPKFLLNTELKQNLLLPINLDQPTIQEAALYVMYAASDYIPLKTRAMINFLVDAFKSKAPWD</sequence>
<organism evidence="6 7">
    <name type="scientific">Commensalibacter oyaizuii</name>
    <dbReference type="NCBI Taxonomy" id="3043873"/>
    <lineage>
        <taxon>Bacteria</taxon>
        <taxon>Pseudomonadati</taxon>
        <taxon>Pseudomonadota</taxon>
        <taxon>Alphaproteobacteria</taxon>
        <taxon>Acetobacterales</taxon>
        <taxon>Acetobacteraceae</taxon>
    </lineage>
</organism>
<keyword evidence="3" id="KW-0238">DNA-binding</keyword>
<proteinExistence type="inferred from homology"/>
<dbReference type="InterPro" id="IPR036388">
    <property type="entry name" value="WH-like_DNA-bd_sf"/>
</dbReference>
<evidence type="ECO:0000313" key="7">
    <source>
        <dbReference type="Proteomes" id="UP001431634"/>
    </source>
</evidence>
<dbReference type="Pfam" id="PF00126">
    <property type="entry name" value="HTH_1"/>
    <property type="match status" value="1"/>
</dbReference>
<dbReference type="EMBL" id="JASBAO010000001">
    <property type="protein sequence ID" value="MDI2091455.1"/>
    <property type="molecule type" value="Genomic_DNA"/>
</dbReference>
<dbReference type="InterPro" id="IPR058163">
    <property type="entry name" value="LysR-type_TF_proteobact-type"/>
</dbReference>
<dbReference type="Proteomes" id="UP001431634">
    <property type="component" value="Unassembled WGS sequence"/>
</dbReference>
<evidence type="ECO:0000256" key="4">
    <source>
        <dbReference type="ARBA" id="ARBA00023163"/>
    </source>
</evidence>
<dbReference type="PANTHER" id="PTHR30537">
    <property type="entry name" value="HTH-TYPE TRANSCRIPTIONAL REGULATOR"/>
    <property type="match status" value="1"/>
</dbReference>
<evidence type="ECO:0000259" key="5">
    <source>
        <dbReference type="PROSITE" id="PS50931"/>
    </source>
</evidence>
<evidence type="ECO:0000256" key="3">
    <source>
        <dbReference type="ARBA" id="ARBA00023125"/>
    </source>
</evidence>
<reference evidence="6" key="1">
    <citation type="submission" date="2023-05" db="EMBL/GenBank/DDBJ databases">
        <title>Whole genome sequence of Commensalibacter sp.</title>
        <authorList>
            <person name="Charoenyingcharoen P."/>
            <person name="Yukphan P."/>
        </authorList>
    </citation>
    <scope>NUCLEOTIDE SEQUENCE</scope>
    <source>
        <strain evidence="6">TBRC 16381</strain>
    </source>
</reference>
<comment type="caution">
    <text evidence="6">The sequence shown here is derived from an EMBL/GenBank/DDBJ whole genome shotgun (WGS) entry which is preliminary data.</text>
</comment>
<dbReference type="Pfam" id="PF03466">
    <property type="entry name" value="LysR_substrate"/>
    <property type="match status" value="1"/>
</dbReference>
<dbReference type="PROSITE" id="PS50931">
    <property type="entry name" value="HTH_LYSR"/>
    <property type="match status" value="1"/>
</dbReference>
<dbReference type="RefSeq" id="WP_281448547.1">
    <property type="nucleotide sequence ID" value="NZ_JASBAO010000001.1"/>
</dbReference>
<gene>
    <name evidence="6" type="ORF">QJV27_08770</name>
</gene>
<evidence type="ECO:0000256" key="1">
    <source>
        <dbReference type="ARBA" id="ARBA00009437"/>
    </source>
</evidence>
<feature type="domain" description="HTH lysR-type" evidence="5">
    <location>
        <begin position="3"/>
        <end position="60"/>
    </location>
</feature>
<accession>A0ABT6Q2Y5</accession>
<protein>
    <submittedName>
        <fullName evidence="6">LysR family transcriptional regulator</fullName>
    </submittedName>
</protein>
<dbReference type="InterPro" id="IPR036390">
    <property type="entry name" value="WH_DNA-bd_sf"/>
</dbReference>
<dbReference type="Gene3D" id="1.10.10.10">
    <property type="entry name" value="Winged helix-like DNA-binding domain superfamily/Winged helix DNA-binding domain"/>
    <property type="match status" value="1"/>
</dbReference>
<keyword evidence="4" id="KW-0804">Transcription</keyword>